<name>A0AAD4EPE0_9PEZI</name>
<protein>
    <recommendedName>
        <fullName evidence="1">Heterokaryon incompatibility domain-containing protein</fullName>
    </recommendedName>
</protein>
<keyword evidence="3" id="KW-1185">Reference proteome</keyword>
<evidence type="ECO:0000313" key="2">
    <source>
        <dbReference type="EMBL" id="KAG7285028.1"/>
    </source>
</evidence>
<gene>
    <name evidence="2" type="ORF">NEMBOFW57_009646</name>
</gene>
<reference evidence="2" key="1">
    <citation type="submission" date="2023-02" db="EMBL/GenBank/DDBJ databases">
        <authorList>
            <person name="Palmer J.M."/>
        </authorList>
    </citation>
    <scope>NUCLEOTIDE SEQUENCE</scope>
    <source>
        <strain evidence="2">FW57</strain>
    </source>
</reference>
<proteinExistence type="predicted"/>
<dbReference type="Pfam" id="PF06985">
    <property type="entry name" value="HET"/>
    <property type="match status" value="1"/>
</dbReference>
<dbReference type="PANTHER" id="PTHR24148:SF64">
    <property type="entry name" value="HETEROKARYON INCOMPATIBILITY DOMAIN-CONTAINING PROTEIN"/>
    <property type="match status" value="1"/>
</dbReference>
<organism evidence="2 3">
    <name type="scientific">Staphylotrichum longicolle</name>
    <dbReference type="NCBI Taxonomy" id="669026"/>
    <lineage>
        <taxon>Eukaryota</taxon>
        <taxon>Fungi</taxon>
        <taxon>Dikarya</taxon>
        <taxon>Ascomycota</taxon>
        <taxon>Pezizomycotina</taxon>
        <taxon>Sordariomycetes</taxon>
        <taxon>Sordariomycetidae</taxon>
        <taxon>Sordariales</taxon>
        <taxon>Chaetomiaceae</taxon>
        <taxon>Staphylotrichum</taxon>
    </lineage>
</organism>
<evidence type="ECO:0000313" key="3">
    <source>
        <dbReference type="Proteomes" id="UP001197093"/>
    </source>
</evidence>
<dbReference type="EMBL" id="JAHCVI010000005">
    <property type="protein sequence ID" value="KAG7285028.1"/>
    <property type="molecule type" value="Genomic_DNA"/>
</dbReference>
<dbReference type="InterPro" id="IPR010730">
    <property type="entry name" value="HET"/>
</dbReference>
<feature type="domain" description="Heterokaryon incompatibility" evidence="1">
    <location>
        <begin position="61"/>
        <end position="162"/>
    </location>
</feature>
<dbReference type="Proteomes" id="UP001197093">
    <property type="component" value="Unassembled WGS sequence"/>
</dbReference>
<evidence type="ECO:0000259" key="1">
    <source>
        <dbReference type="Pfam" id="PF06985"/>
    </source>
</evidence>
<accession>A0AAD4EPE0</accession>
<dbReference type="InterPro" id="IPR052895">
    <property type="entry name" value="HetReg/Transcr_Mod"/>
</dbReference>
<dbReference type="AlphaFoldDB" id="A0AAD4EPE0"/>
<sequence length="212" mass="24477">MEPQARNLIADNSGGSIDQAYCYQPLQYPDSLRILELLPGRDKDPLTCRVLEIRKSDDVSFEALSYTWGEPVFSRIIREVDSDSVLRITENLFDALQALRLPNARRRLWIDAVCINQKDTPEKNRQVAHMDDVYRKAELVVVWLGKEECGKAIGELERIGQDAELYGLPKVFPFPLRLRDRSALEHFLKLAETCDGEAMTKFYSRPWFERGQ</sequence>
<dbReference type="PANTHER" id="PTHR24148">
    <property type="entry name" value="ANKYRIN REPEAT DOMAIN-CONTAINING PROTEIN 39 HOMOLOG-RELATED"/>
    <property type="match status" value="1"/>
</dbReference>
<comment type="caution">
    <text evidence="2">The sequence shown here is derived from an EMBL/GenBank/DDBJ whole genome shotgun (WGS) entry which is preliminary data.</text>
</comment>